<reference evidence="1" key="2">
    <citation type="submission" date="2025-09" db="UniProtKB">
        <authorList>
            <consortium name="EnsemblPlants"/>
        </authorList>
    </citation>
    <scope>IDENTIFICATION</scope>
</reference>
<dbReference type="Proteomes" id="UP001732700">
    <property type="component" value="Chromosome 1D"/>
</dbReference>
<sequence length="213" mass="24446">MQALLQHNLHHAKQQMKKQADKNQTERKFEPGEEVFIKLQPYVQSSVARRANHKLAFKYFGPYNIIRAINLVAYEVGLPPEAKIHSVFHVSQLRKVLRPGTSVTTIPPATTDVPSLPVNILARRWRRNSNGRREQVQVQWSDPATMDITWEDKEEIHQRFPSAAAWGQATTQGGGDVSPPVTPDEGMGLVLDRTRPKRLRQPNRRYMGLEWRN</sequence>
<reference evidence="1" key="1">
    <citation type="submission" date="2021-05" db="EMBL/GenBank/DDBJ databases">
        <authorList>
            <person name="Scholz U."/>
            <person name="Mascher M."/>
            <person name="Fiebig A."/>
        </authorList>
    </citation>
    <scope>NUCLEOTIDE SEQUENCE [LARGE SCALE GENOMIC DNA]</scope>
</reference>
<proteinExistence type="predicted"/>
<evidence type="ECO:0000313" key="2">
    <source>
        <dbReference type="Proteomes" id="UP001732700"/>
    </source>
</evidence>
<name>A0ACD5U710_AVESA</name>
<keyword evidence="2" id="KW-1185">Reference proteome</keyword>
<evidence type="ECO:0000313" key="1">
    <source>
        <dbReference type="EnsemblPlants" id="AVESA.00010b.r2.1DG0191080.1.CDS.1"/>
    </source>
</evidence>
<accession>A0ACD5U710</accession>
<protein>
    <submittedName>
        <fullName evidence="1">Uncharacterized protein</fullName>
    </submittedName>
</protein>
<organism evidence="1 2">
    <name type="scientific">Avena sativa</name>
    <name type="common">Oat</name>
    <dbReference type="NCBI Taxonomy" id="4498"/>
    <lineage>
        <taxon>Eukaryota</taxon>
        <taxon>Viridiplantae</taxon>
        <taxon>Streptophyta</taxon>
        <taxon>Embryophyta</taxon>
        <taxon>Tracheophyta</taxon>
        <taxon>Spermatophyta</taxon>
        <taxon>Magnoliopsida</taxon>
        <taxon>Liliopsida</taxon>
        <taxon>Poales</taxon>
        <taxon>Poaceae</taxon>
        <taxon>BOP clade</taxon>
        <taxon>Pooideae</taxon>
        <taxon>Poodae</taxon>
        <taxon>Poeae</taxon>
        <taxon>Poeae Chloroplast Group 1 (Aveneae type)</taxon>
        <taxon>Aveninae</taxon>
        <taxon>Avena</taxon>
    </lineage>
</organism>
<dbReference type="EnsemblPlants" id="AVESA.00010b.r2.1DG0191080.1">
    <property type="protein sequence ID" value="AVESA.00010b.r2.1DG0191080.1.CDS.1"/>
    <property type="gene ID" value="AVESA.00010b.r2.1DG0191080"/>
</dbReference>